<sequence>MIEFEQIFFGAYFILEGDRIRINEEQLEGIDMLIDRLGPILIDRGELTRLKFVNKNGASGPMVRESSKSQQFIISPCGDQWNFGLGNHLFTSKVTYVHELQRAYFSLLGERLFFDGDEPPKKQPNVYYSTPDELNFQVLVSRSDSNRRYQRHDRQVIFNKEEDYYLVNCGKLLVRSKRLGFAIWEVADGDLIFAKGNRISVEDTLNAKHCMKMVR</sequence>
<gene>
    <name evidence="1" type="ORF">SAMN05661012_00562</name>
    <name evidence="2" type="ORF">SR876_09320</name>
</gene>
<protein>
    <submittedName>
        <fullName evidence="1">Uncharacterized protein</fullName>
    </submittedName>
</protein>
<keyword evidence="4" id="KW-1185">Reference proteome</keyword>
<evidence type="ECO:0000313" key="1">
    <source>
        <dbReference type="EMBL" id="SFW22329.1"/>
    </source>
</evidence>
<reference evidence="1 3" key="1">
    <citation type="submission" date="2016-11" db="EMBL/GenBank/DDBJ databases">
        <authorList>
            <person name="Jaros S."/>
            <person name="Januszkiewicz K."/>
            <person name="Wedrychowicz H."/>
        </authorList>
    </citation>
    <scope>NUCLEOTIDE SEQUENCE [LARGE SCALE GENOMIC DNA]</scope>
    <source>
        <strain evidence="1 3">DSM 784</strain>
    </source>
</reference>
<name>A0A1K1MGW7_9BACT</name>
<reference evidence="2 4" key="2">
    <citation type="submission" date="2023-11" db="EMBL/GenBank/DDBJ databases">
        <title>MicrobeMod: A computational toolkit for identifying prokaryotic methylation and restriction-modification with nanopore sequencing.</title>
        <authorList>
            <person name="Crits-Christoph A."/>
            <person name="Kang S.C."/>
            <person name="Lee H."/>
            <person name="Ostrov N."/>
        </authorList>
    </citation>
    <scope>NUCLEOTIDE SEQUENCE [LARGE SCALE GENOMIC DNA]</scope>
    <source>
        <strain evidence="2 4">ATCC 23090</strain>
    </source>
</reference>
<dbReference type="AlphaFoldDB" id="A0A1K1MGW7"/>
<proteinExistence type="predicted"/>
<dbReference type="OrthoDB" id="649619at2"/>
<evidence type="ECO:0000313" key="4">
    <source>
        <dbReference type="Proteomes" id="UP001326715"/>
    </source>
</evidence>
<dbReference type="Proteomes" id="UP000183788">
    <property type="component" value="Unassembled WGS sequence"/>
</dbReference>
<organism evidence="1 3">
    <name type="scientific">Chitinophaga sancti</name>
    <dbReference type="NCBI Taxonomy" id="1004"/>
    <lineage>
        <taxon>Bacteria</taxon>
        <taxon>Pseudomonadati</taxon>
        <taxon>Bacteroidota</taxon>
        <taxon>Chitinophagia</taxon>
        <taxon>Chitinophagales</taxon>
        <taxon>Chitinophagaceae</taxon>
        <taxon>Chitinophaga</taxon>
    </lineage>
</organism>
<dbReference type="EMBL" id="FPIZ01000002">
    <property type="protein sequence ID" value="SFW22329.1"/>
    <property type="molecule type" value="Genomic_DNA"/>
</dbReference>
<dbReference type="Proteomes" id="UP001326715">
    <property type="component" value="Chromosome"/>
</dbReference>
<evidence type="ECO:0000313" key="3">
    <source>
        <dbReference type="Proteomes" id="UP000183788"/>
    </source>
</evidence>
<accession>A0A1K1MGW7</accession>
<dbReference type="RefSeq" id="WP_072357097.1">
    <property type="nucleotide sequence ID" value="NZ_CP139972.1"/>
</dbReference>
<dbReference type="EMBL" id="CP140154">
    <property type="protein sequence ID" value="WQG91703.1"/>
    <property type="molecule type" value="Genomic_DNA"/>
</dbReference>
<evidence type="ECO:0000313" key="2">
    <source>
        <dbReference type="EMBL" id="WQG91703.1"/>
    </source>
</evidence>